<dbReference type="GO" id="GO:0016787">
    <property type="term" value="F:hydrolase activity"/>
    <property type="evidence" value="ECO:0007669"/>
    <property type="project" value="UniProtKB-KW"/>
</dbReference>
<accession>A0A3B7MKT6</accession>
<evidence type="ECO:0000313" key="3">
    <source>
        <dbReference type="EMBL" id="AXY75074.1"/>
    </source>
</evidence>
<dbReference type="OrthoDB" id="1185352at2"/>
<sequence>MKKVARYFLYTILLIVAVFSIYAVASGRTYLFKAVWYNFADIDDYKKFTNNTVTTNVHQPWDTARAYNINMPDSLGQMMQELKTVAVLVIKNDSLLFERYDEGYNDSSWSGSFSVAKSITSLLIGAAIKEGKIHSVQDPVGNYLPEFATGPKAAVRIIDLLTMSSGSDWDESYSNPLSVTTQAYYGSDIYATATGVNIVHAPGTLHSYKSGDTQLLGLVVEKATGKSLSAYAAEKLWHPLGAEHPALWSTDHTGGHEKAYCCFNSNARDFARLGQLMLDSGRWKGNEIITPDYYQASIKPCLINDESGHPCDYYGYQWWIVPNQPDIFYARGILGQYIIVIPQKKLVVVRLGKKRSSVRINGAPAEVNALIQWAQTF</sequence>
<evidence type="ECO:0000259" key="2">
    <source>
        <dbReference type="Pfam" id="PF00144"/>
    </source>
</evidence>
<dbReference type="InterPro" id="IPR012338">
    <property type="entry name" value="Beta-lactam/transpept-like"/>
</dbReference>
<feature type="domain" description="Beta-lactamase-related" evidence="2">
    <location>
        <begin position="79"/>
        <end position="356"/>
    </location>
</feature>
<keyword evidence="1" id="KW-0812">Transmembrane</keyword>
<name>A0A3B7MKT6_9BACT</name>
<proteinExistence type="predicted"/>
<dbReference type="InterPro" id="IPR001466">
    <property type="entry name" value="Beta-lactam-related"/>
</dbReference>
<evidence type="ECO:0000313" key="4">
    <source>
        <dbReference type="Proteomes" id="UP000263900"/>
    </source>
</evidence>
<keyword evidence="3" id="KW-0378">Hydrolase</keyword>
<reference evidence="3 4" key="1">
    <citation type="submission" date="2018-09" db="EMBL/GenBank/DDBJ databases">
        <title>Genome sequencing of strain 6GH32-13.</title>
        <authorList>
            <person name="Weon H.-Y."/>
            <person name="Heo J."/>
            <person name="Kwon S.-W."/>
        </authorList>
    </citation>
    <scope>NUCLEOTIDE SEQUENCE [LARGE SCALE GENOMIC DNA]</scope>
    <source>
        <strain evidence="3 4">5GH32-13</strain>
    </source>
</reference>
<dbReference type="Pfam" id="PF00144">
    <property type="entry name" value="Beta-lactamase"/>
    <property type="match status" value="1"/>
</dbReference>
<dbReference type="RefSeq" id="WP_119050956.1">
    <property type="nucleotide sequence ID" value="NZ_CP032157.1"/>
</dbReference>
<evidence type="ECO:0000256" key="1">
    <source>
        <dbReference type="SAM" id="Phobius"/>
    </source>
</evidence>
<keyword evidence="4" id="KW-1185">Reference proteome</keyword>
<dbReference type="PANTHER" id="PTHR43283:SF14">
    <property type="entry name" value="BLL8153 PROTEIN"/>
    <property type="match status" value="1"/>
</dbReference>
<dbReference type="InterPro" id="IPR050789">
    <property type="entry name" value="Diverse_Enzym_Activities"/>
</dbReference>
<dbReference type="KEGG" id="pseg:D3H65_14280"/>
<dbReference type="Proteomes" id="UP000263900">
    <property type="component" value="Chromosome"/>
</dbReference>
<dbReference type="SUPFAM" id="SSF56601">
    <property type="entry name" value="beta-lactamase/transpeptidase-like"/>
    <property type="match status" value="1"/>
</dbReference>
<protein>
    <submittedName>
        <fullName evidence="3">Class C beta-lactamase-related serine hydrolase</fullName>
    </submittedName>
</protein>
<dbReference type="Gene3D" id="3.40.710.10">
    <property type="entry name" value="DD-peptidase/beta-lactamase superfamily"/>
    <property type="match status" value="1"/>
</dbReference>
<organism evidence="3 4">
    <name type="scientific">Paraflavitalea soli</name>
    <dbReference type="NCBI Taxonomy" id="2315862"/>
    <lineage>
        <taxon>Bacteria</taxon>
        <taxon>Pseudomonadati</taxon>
        <taxon>Bacteroidota</taxon>
        <taxon>Chitinophagia</taxon>
        <taxon>Chitinophagales</taxon>
        <taxon>Chitinophagaceae</taxon>
        <taxon>Paraflavitalea</taxon>
    </lineage>
</organism>
<dbReference type="AlphaFoldDB" id="A0A3B7MKT6"/>
<gene>
    <name evidence="3" type="ORF">D3H65_14280</name>
</gene>
<keyword evidence="1" id="KW-1133">Transmembrane helix</keyword>
<keyword evidence="1" id="KW-0472">Membrane</keyword>
<feature type="transmembrane region" description="Helical" evidence="1">
    <location>
        <begin position="7"/>
        <end position="25"/>
    </location>
</feature>
<dbReference type="EMBL" id="CP032157">
    <property type="protein sequence ID" value="AXY75074.1"/>
    <property type="molecule type" value="Genomic_DNA"/>
</dbReference>
<dbReference type="PANTHER" id="PTHR43283">
    <property type="entry name" value="BETA-LACTAMASE-RELATED"/>
    <property type="match status" value="1"/>
</dbReference>